<accession>A0AAN9U5W4</accession>
<organism evidence="2 3">
    <name type="scientific">Diatrype stigma</name>
    <dbReference type="NCBI Taxonomy" id="117547"/>
    <lineage>
        <taxon>Eukaryota</taxon>
        <taxon>Fungi</taxon>
        <taxon>Dikarya</taxon>
        <taxon>Ascomycota</taxon>
        <taxon>Pezizomycotina</taxon>
        <taxon>Sordariomycetes</taxon>
        <taxon>Xylariomycetidae</taxon>
        <taxon>Xylariales</taxon>
        <taxon>Diatrypaceae</taxon>
        <taxon>Diatrype</taxon>
    </lineage>
</organism>
<dbReference type="Proteomes" id="UP001320420">
    <property type="component" value="Unassembled WGS sequence"/>
</dbReference>
<sequence length="379" mass="42521">MDEDPGMQWPAWKFGMKRDELFTTLHDQYNTIPSAIQDAEAFHHDVYEISNVATSTPEFHRLLADRKEQRIRELNSTLESASLEIISNPSLIGTQQWQYAVQLFRTRSLDSLVRYFVSYIPEDHPWHHCSSSTSTEDSVDDSIPTAFIGSDDPQCGIKHEPIAMSSIPASHFPPSPRSMTMCSDEFSAVSPTDDDAHHGFTLTPARTLSFSEPETDLMAFSGTLPQDDHDDDMSQSDEPDTPTTSISDFSETRSLPEYPSKDEIDDEFTTPAACGDSEETEDGMASDTPTPRNEDFSDSYVNANARSSSASKHGSTPLYTHVLHEYARTSRKYRCDGNQAVSTRRRSPELGRVQKLSPDPTRSRPKGLVHMSRSHSRYP</sequence>
<evidence type="ECO:0000256" key="1">
    <source>
        <dbReference type="SAM" id="MobiDB-lite"/>
    </source>
</evidence>
<name>A0AAN9U5W4_9PEZI</name>
<feature type="compositionally biased region" description="Polar residues" evidence="1">
    <location>
        <begin position="299"/>
        <end position="318"/>
    </location>
</feature>
<gene>
    <name evidence="2" type="ORF">SLS62_011056</name>
</gene>
<protein>
    <submittedName>
        <fullName evidence="2">Uncharacterized protein</fullName>
    </submittedName>
</protein>
<feature type="region of interest" description="Disordered" evidence="1">
    <location>
        <begin position="219"/>
        <end position="379"/>
    </location>
</feature>
<feature type="compositionally biased region" description="Acidic residues" evidence="1">
    <location>
        <begin position="228"/>
        <end position="240"/>
    </location>
</feature>
<proteinExistence type="predicted"/>
<feature type="compositionally biased region" description="Polar residues" evidence="1">
    <location>
        <begin position="241"/>
        <end position="253"/>
    </location>
</feature>
<feature type="compositionally biased region" description="Basic residues" evidence="1">
    <location>
        <begin position="363"/>
        <end position="379"/>
    </location>
</feature>
<dbReference type="AlphaFoldDB" id="A0AAN9U5W4"/>
<reference evidence="2 3" key="1">
    <citation type="submission" date="2024-02" db="EMBL/GenBank/DDBJ databases">
        <title>De novo assembly and annotation of 12 fungi associated with fruit tree decline syndrome in Ontario, Canada.</title>
        <authorList>
            <person name="Sulman M."/>
            <person name="Ellouze W."/>
            <person name="Ilyukhin E."/>
        </authorList>
    </citation>
    <scope>NUCLEOTIDE SEQUENCE [LARGE SCALE GENOMIC DNA]</scope>
    <source>
        <strain evidence="2 3">M11/M66-122</strain>
    </source>
</reference>
<evidence type="ECO:0000313" key="3">
    <source>
        <dbReference type="Proteomes" id="UP001320420"/>
    </source>
</evidence>
<keyword evidence="3" id="KW-1185">Reference proteome</keyword>
<evidence type="ECO:0000313" key="2">
    <source>
        <dbReference type="EMBL" id="KAK7740615.1"/>
    </source>
</evidence>
<comment type="caution">
    <text evidence="2">The sequence shown here is derived from an EMBL/GenBank/DDBJ whole genome shotgun (WGS) entry which is preliminary data.</text>
</comment>
<dbReference type="EMBL" id="JAKJXP020000167">
    <property type="protein sequence ID" value="KAK7740615.1"/>
    <property type="molecule type" value="Genomic_DNA"/>
</dbReference>